<gene>
    <name evidence="1" type="ORF">AB1Y20_012014</name>
</gene>
<name>A0AB34INK5_PRYPA</name>
<proteinExistence type="predicted"/>
<sequence length="166" mass="17408">MKTKRYTAMFSEKLKDVNTAPTSSRENEFQLIESISASKSSRFVGKEITPDSTGASRANTQWLQVATEGRLPRQVESGGMAHAAGLEMVARLVKVGLAEEGKGVVVVVVMVVMVEAAGLEADMGADAEMVVVPGAGVEPVGMAASRETAVTEVVTVVVTEPEAEAL</sequence>
<dbReference type="Proteomes" id="UP001515480">
    <property type="component" value="Unassembled WGS sequence"/>
</dbReference>
<dbReference type="AlphaFoldDB" id="A0AB34INK5"/>
<accession>A0AB34INK5</accession>
<evidence type="ECO:0000313" key="2">
    <source>
        <dbReference type="Proteomes" id="UP001515480"/>
    </source>
</evidence>
<keyword evidence="2" id="KW-1185">Reference proteome</keyword>
<evidence type="ECO:0000313" key="1">
    <source>
        <dbReference type="EMBL" id="KAL1503535.1"/>
    </source>
</evidence>
<reference evidence="1 2" key="1">
    <citation type="journal article" date="2024" name="Science">
        <title>Giant polyketide synthase enzymes in the biosynthesis of giant marine polyether toxins.</title>
        <authorList>
            <person name="Fallon T.R."/>
            <person name="Shende V.V."/>
            <person name="Wierzbicki I.H."/>
            <person name="Pendleton A.L."/>
            <person name="Watervoot N.F."/>
            <person name="Auber R.P."/>
            <person name="Gonzalez D.J."/>
            <person name="Wisecaver J.H."/>
            <person name="Moore B.S."/>
        </authorList>
    </citation>
    <scope>NUCLEOTIDE SEQUENCE [LARGE SCALE GENOMIC DNA]</scope>
    <source>
        <strain evidence="1 2">12B1</strain>
    </source>
</reference>
<comment type="caution">
    <text evidence="1">The sequence shown here is derived from an EMBL/GenBank/DDBJ whole genome shotgun (WGS) entry which is preliminary data.</text>
</comment>
<organism evidence="1 2">
    <name type="scientific">Prymnesium parvum</name>
    <name type="common">Toxic golden alga</name>
    <dbReference type="NCBI Taxonomy" id="97485"/>
    <lineage>
        <taxon>Eukaryota</taxon>
        <taxon>Haptista</taxon>
        <taxon>Haptophyta</taxon>
        <taxon>Prymnesiophyceae</taxon>
        <taxon>Prymnesiales</taxon>
        <taxon>Prymnesiaceae</taxon>
        <taxon>Prymnesium</taxon>
    </lineage>
</organism>
<protein>
    <submittedName>
        <fullName evidence="1">Uncharacterized protein</fullName>
    </submittedName>
</protein>
<dbReference type="EMBL" id="JBGBPQ010000021">
    <property type="protein sequence ID" value="KAL1503535.1"/>
    <property type="molecule type" value="Genomic_DNA"/>
</dbReference>